<feature type="compositionally biased region" description="Low complexity" evidence="1">
    <location>
        <begin position="25"/>
        <end position="39"/>
    </location>
</feature>
<evidence type="ECO:0000256" key="1">
    <source>
        <dbReference type="SAM" id="MobiDB-lite"/>
    </source>
</evidence>
<accession>A0ABR4N3W9</accession>
<comment type="caution">
    <text evidence="3">The sequence shown here is derived from an EMBL/GenBank/DDBJ whole genome shotgun (WGS) entry which is preliminary data.</text>
</comment>
<dbReference type="Gene3D" id="2.60.40.150">
    <property type="entry name" value="C2 domain"/>
    <property type="match status" value="1"/>
</dbReference>
<feature type="domain" description="DM14" evidence="2">
    <location>
        <begin position="288"/>
        <end position="350"/>
    </location>
</feature>
<evidence type="ECO:0000259" key="2">
    <source>
        <dbReference type="SMART" id="SM00685"/>
    </source>
</evidence>
<keyword evidence="4" id="KW-1185">Reference proteome</keyword>
<feature type="region of interest" description="Disordered" evidence="1">
    <location>
        <begin position="671"/>
        <end position="745"/>
    </location>
</feature>
<dbReference type="InterPro" id="IPR035892">
    <property type="entry name" value="C2_domain_sf"/>
</dbReference>
<protein>
    <recommendedName>
        <fullName evidence="2">DM14 domain-containing protein</fullName>
    </recommendedName>
</protein>
<organism evidence="3 4">
    <name type="scientific">Polyrhizophydium stewartii</name>
    <dbReference type="NCBI Taxonomy" id="2732419"/>
    <lineage>
        <taxon>Eukaryota</taxon>
        <taxon>Fungi</taxon>
        <taxon>Fungi incertae sedis</taxon>
        <taxon>Chytridiomycota</taxon>
        <taxon>Chytridiomycota incertae sedis</taxon>
        <taxon>Chytridiomycetes</taxon>
        <taxon>Rhizophydiales</taxon>
        <taxon>Rhizophydiales incertae sedis</taxon>
        <taxon>Polyrhizophydium</taxon>
    </lineage>
</organism>
<dbReference type="PANTHER" id="PTHR13076">
    <property type="entry name" value="COILED-COIL AND C2 DOMAIN-CONTAINING PROTEIN 1-LIKE"/>
    <property type="match status" value="1"/>
</dbReference>
<evidence type="ECO:0000313" key="3">
    <source>
        <dbReference type="EMBL" id="KAL2914184.1"/>
    </source>
</evidence>
<evidence type="ECO:0000313" key="4">
    <source>
        <dbReference type="Proteomes" id="UP001527925"/>
    </source>
</evidence>
<feature type="compositionally biased region" description="Pro residues" evidence="1">
    <location>
        <begin position="731"/>
        <end position="742"/>
    </location>
</feature>
<dbReference type="EMBL" id="JADGIZ020000036">
    <property type="protein sequence ID" value="KAL2914184.1"/>
    <property type="molecule type" value="Genomic_DNA"/>
</dbReference>
<dbReference type="PANTHER" id="PTHR13076:SF9">
    <property type="entry name" value="COILED-COIL AND C2 DOMAIN-CONTAINING PROTEIN 1-LIKE"/>
    <property type="match status" value="1"/>
</dbReference>
<feature type="region of interest" description="Disordered" evidence="1">
    <location>
        <begin position="541"/>
        <end position="560"/>
    </location>
</feature>
<feature type="compositionally biased region" description="Low complexity" evidence="1">
    <location>
        <begin position="697"/>
        <end position="730"/>
    </location>
</feature>
<dbReference type="InterPro" id="IPR006608">
    <property type="entry name" value="CC2D1A/B_DM14"/>
</dbReference>
<feature type="compositionally biased region" description="Low complexity" evidence="1">
    <location>
        <begin position="365"/>
        <end position="374"/>
    </location>
</feature>
<name>A0ABR4N3W9_9FUNG</name>
<proteinExistence type="predicted"/>
<feature type="region of interest" description="Disordered" evidence="1">
    <location>
        <begin position="365"/>
        <end position="399"/>
    </location>
</feature>
<feature type="compositionally biased region" description="Low complexity" evidence="1">
    <location>
        <begin position="74"/>
        <end position="92"/>
    </location>
</feature>
<reference evidence="3 4" key="1">
    <citation type="submission" date="2023-09" db="EMBL/GenBank/DDBJ databases">
        <title>Pangenome analysis of Batrachochytrium dendrobatidis and related Chytrids.</title>
        <authorList>
            <person name="Yacoub M.N."/>
            <person name="Stajich J.E."/>
            <person name="James T.Y."/>
        </authorList>
    </citation>
    <scope>NUCLEOTIDE SEQUENCE [LARGE SCALE GENOMIC DNA]</scope>
    <source>
        <strain evidence="3 4">JEL0888</strain>
    </source>
</reference>
<dbReference type="InterPro" id="IPR039725">
    <property type="entry name" value="CC2D1A/B"/>
</dbReference>
<dbReference type="Proteomes" id="UP001527925">
    <property type="component" value="Unassembled WGS sequence"/>
</dbReference>
<feature type="region of interest" description="Disordered" evidence="1">
    <location>
        <begin position="1"/>
        <end position="92"/>
    </location>
</feature>
<feature type="region of interest" description="Disordered" evidence="1">
    <location>
        <begin position="148"/>
        <end position="171"/>
    </location>
</feature>
<sequence>MWGFGSSKKKSPAHSRPGSVGGSLAGSSASLGLDLSPGADLDLDLPEPSFTDDDLNDPSLLAELAALSGPAPAPKARVAQPAAARPATAAARAPAPVAAKAAAAEPDVLAAELHVPERFDEDVHVEFTDQDMNDPHLLAELGRIGGHEHADSAAHPDHEQPKLDRAGERADGAAGDLEELAGAMAGMSLHSRQAHRADAQQPASPQTDAAPDAVQAPASDSDDLPLELRLKTRDAALLAKYIQLERIKAVNKRQAGDRAGALESLAAVKQMQARADEMAAAALPAVGLADLQRRQIEFKKAAVAANRADNKARAREMLISSKKLQEVIDVVAIGGSVPPGFVLPDVPPETQPAVTQPQAAAAAATATAAATTTQKRISTQAPAQPVSPRKAQPVPSPAAAPSATLVRSVTVTGNVGDVYKHLLDTLAGQAELCTTVAAQYFRAGQKDMALEFHKRKKRMLSDIDTLKLLRSASASSQSGTLPFTFKHESLAFTISQTNQDVGLEEMEIAIVRAMDLSHREVQPSEIESCVAFDAGWPQVGEATGPEGKGETPMVRRTPSPEYGFTKRVRIERNRAFQRFLERRKAVFEIYHSKPGLLSYVVTRRLLLGKATIKLEPLLTKCEIHEIVDIVDPNNPRKPTGSKLEIKIRLRQPLLKQDMVTRTERWLTIDFDTPGASPSVEPSAALAPVSPRSEVAEPTSPTTTPARRSATAPPASASPAPAQKPKLQQARPQPPQQPAPNPAPDTSAVDIEALELDFLNPDRIASNQVLESEHSQILGQIAQLQAAKKPVPDDLSDRRTAYEIRMNMLVTLVQLGKLSMEDYIGQVKASIAETKKAALDFKRAGRIDLAKQALMRMKLMTAEVEEVEQAQ</sequence>
<feature type="region of interest" description="Disordered" evidence="1">
    <location>
        <begin position="189"/>
        <end position="226"/>
    </location>
</feature>
<dbReference type="SMART" id="SM00685">
    <property type="entry name" value="DM14"/>
    <property type="match status" value="1"/>
</dbReference>
<gene>
    <name evidence="3" type="ORF">HK105_206275</name>
</gene>
<feature type="compositionally biased region" description="Acidic residues" evidence="1">
    <location>
        <begin position="41"/>
        <end position="56"/>
    </location>
</feature>